<dbReference type="Gene3D" id="2.170.16.10">
    <property type="entry name" value="Hedgehog/Intein (Hint) domain"/>
    <property type="match status" value="1"/>
</dbReference>
<dbReference type="InterPro" id="IPR006142">
    <property type="entry name" value="INTEIN"/>
</dbReference>
<keyword evidence="1" id="KW-0068">Autocatalytic cleavage</keyword>
<dbReference type="CDD" id="cd00081">
    <property type="entry name" value="Hint"/>
    <property type="match status" value="1"/>
</dbReference>
<name>A0A523Y2X7_UNCAE</name>
<dbReference type="AlphaFoldDB" id="A0A523Y2X7"/>
<proteinExistence type="predicted"/>
<protein>
    <recommendedName>
        <fullName evidence="3">DOD-type homing endonuclease domain-containing protein</fullName>
    </recommendedName>
</protein>
<feature type="domain" description="DOD-type homing endonuclease" evidence="3">
    <location>
        <begin position="170"/>
        <end position="340"/>
    </location>
</feature>
<dbReference type="GO" id="GO:0004519">
    <property type="term" value="F:endonuclease activity"/>
    <property type="evidence" value="ECO:0007669"/>
    <property type="project" value="InterPro"/>
</dbReference>
<evidence type="ECO:0000256" key="1">
    <source>
        <dbReference type="ARBA" id="ARBA00022813"/>
    </source>
</evidence>
<dbReference type="InterPro" id="IPR027434">
    <property type="entry name" value="Homing_endonucl"/>
</dbReference>
<dbReference type="InterPro" id="IPR004042">
    <property type="entry name" value="Intein_endonuc_central"/>
</dbReference>
<feature type="non-terminal residue" evidence="4">
    <location>
        <position position="508"/>
    </location>
</feature>
<organism evidence="4 5">
    <name type="scientific">Aerophobetes bacterium</name>
    <dbReference type="NCBI Taxonomy" id="2030807"/>
    <lineage>
        <taxon>Bacteria</taxon>
        <taxon>Candidatus Aerophobota</taxon>
    </lineage>
</organism>
<dbReference type="GO" id="GO:0016539">
    <property type="term" value="P:intein-mediated protein splicing"/>
    <property type="evidence" value="ECO:0007669"/>
    <property type="project" value="InterPro"/>
</dbReference>
<dbReference type="Pfam" id="PF14890">
    <property type="entry name" value="Intein_splicing"/>
    <property type="match status" value="1"/>
</dbReference>
<gene>
    <name evidence="4" type="ORF">E3J32_01185</name>
</gene>
<sequence length="508" mass="58705">GGIGYDINCLSGKSLILHPLGYTLRIEEFEKLWFEEKIDCFNFKSENLTSTAIINFLKRTPQNRVYKVTTKTGQNIIATEDHPFYTRDGMIPLKKLRTGNEVAIYPFEGVPYKKPGYEVIVSEKQIKELLLKTGKDSRGQGLEQIISHLKKRKLLPLRYDSPQLPYLLKIMGYVFGDGNIHFVKKRGKGVTSFYGKPEDLEEIKKDVSSIGYNCSRVYFRKRDHKINTSYAKYEFTNEETHCKVVSSSFAILLISLGVPLGRKTTQDYSLPNWLFKAPLWQKRLFLAGFFGAELSTPKTMLNHDYNFYCPIISMNKKEGFVESGKIFLEQASSLLAEFGVKTQKISQRTEYVNKEGKISYRLRSTLSGQAESMINLYSKVGFEYNKKRRFLANVAVQFLKLKQLIVKNRKEVAIEALELKKEMGIGAKAIHKQINSPYVNLRFIERSIYEGRKTEPRVSFDCLSFEEFLKKHTEGLGYSGMLWDEIISKRLVNFNDYVYDFTVEHPHH</sequence>
<dbReference type="SMART" id="SM00306">
    <property type="entry name" value="HintN"/>
    <property type="match status" value="1"/>
</dbReference>
<dbReference type="PROSITE" id="PS50819">
    <property type="entry name" value="INTEIN_ENDONUCLEASE"/>
    <property type="match status" value="1"/>
</dbReference>
<dbReference type="Gene3D" id="3.10.28.10">
    <property type="entry name" value="Homing endonucleases"/>
    <property type="match status" value="1"/>
</dbReference>
<dbReference type="InterPro" id="IPR003587">
    <property type="entry name" value="Hint_dom_N"/>
</dbReference>
<dbReference type="PROSITE" id="PS50817">
    <property type="entry name" value="INTEIN_N_TER"/>
    <property type="match status" value="1"/>
</dbReference>
<dbReference type="NCBIfam" id="TIGR01445">
    <property type="entry name" value="intein_Nterm"/>
    <property type="match status" value="1"/>
</dbReference>
<keyword evidence="2" id="KW-0651">Protein splicing</keyword>
<evidence type="ECO:0000256" key="2">
    <source>
        <dbReference type="ARBA" id="ARBA00023000"/>
    </source>
</evidence>
<reference evidence="4 5" key="1">
    <citation type="submission" date="2019-03" db="EMBL/GenBank/DDBJ databases">
        <title>Metabolic potential of uncultured bacteria and archaea associated with petroleum seepage in deep-sea sediments.</title>
        <authorList>
            <person name="Dong X."/>
            <person name="Hubert C."/>
        </authorList>
    </citation>
    <scope>NUCLEOTIDE SEQUENCE [LARGE SCALE GENOMIC DNA]</scope>
    <source>
        <strain evidence="4">E29_bin25</strain>
    </source>
</reference>
<evidence type="ECO:0000259" key="3">
    <source>
        <dbReference type="PROSITE" id="PS50819"/>
    </source>
</evidence>
<comment type="caution">
    <text evidence="4">The sequence shown here is derived from an EMBL/GenBank/DDBJ whole genome shotgun (WGS) entry which is preliminary data.</text>
</comment>
<evidence type="ECO:0000313" key="5">
    <source>
        <dbReference type="Proteomes" id="UP000315669"/>
    </source>
</evidence>
<dbReference type="Proteomes" id="UP000315669">
    <property type="component" value="Unassembled WGS sequence"/>
</dbReference>
<dbReference type="SUPFAM" id="SSF55608">
    <property type="entry name" value="Homing endonucleases"/>
    <property type="match status" value="1"/>
</dbReference>
<dbReference type="InterPro" id="IPR036844">
    <property type="entry name" value="Hint_dom_sf"/>
</dbReference>
<dbReference type="EMBL" id="SOII01000085">
    <property type="protein sequence ID" value="TET85887.1"/>
    <property type="molecule type" value="Genomic_DNA"/>
</dbReference>
<feature type="non-terminal residue" evidence="4">
    <location>
        <position position="1"/>
    </location>
</feature>
<accession>A0A523Y2X7</accession>
<dbReference type="SUPFAM" id="SSF51294">
    <property type="entry name" value="Hedgehog/intein (Hint) domain"/>
    <property type="match status" value="1"/>
</dbReference>
<dbReference type="PRINTS" id="PR00379">
    <property type="entry name" value="INTEIN"/>
</dbReference>
<dbReference type="InterPro" id="IPR006141">
    <property type="entry name" value="Intein_N"/>
</dbReference>
<evidence type="ECO:0000313" key="4">
    <source>
        <dbReference type="EMBL" id="TET85887.1"/>
    </source>
</evidence>